<sequence length="583" mass="66488">MTGEPGYFHLSGIDSIKGTENDAAGADQTLKLGDLAGGIILQRIFKYLVYDDVIDSTSFLPSTFVFQDITAYHFHIRCINEYALICRQWMESLKPYACRIIYITSELLFDPLNDDYDASFDKVQSNRSQRFWWSNIKSVIRMGGTQFTKRLTIHNPSRGSPLSLDVLLEGCGFGATTWPDLRDIVMSGEYEFLSKVPFPEHIDSVHAYLSRLAPSLGNIHCDQVTSIYPSYPELETTVEETIYALDNKFTDKRLYLDSSNAFYLSATYFPHLTSLVLFDMYTFCNGWLMKFLAPTLKELAIHPSSKPSYKWAQFADSDADTIEFKELITLKLSGDILHDTFFPTSPYLLTSLGHQKLLLPKLRTLEADQGSNAHFSLLDQFTNIPLRTLAITEHCKYLPSINPLLLSNVEHLSFTLWNRGNTTHTVNPRTTVGQLFEAYSEARSADIRAPQLAATCLNWPYLQNLRFDLSEVDWNLVEGLISKLPHLRRLSVSTNPCWVETEDIPGLRREIGSYEPTSTNVISRSLEAFEYNHYYGHSDPDVFEFIQQLVLRTPSLLTISVWDCYQRAVSKLIAGRDIEIRIL</sequence>
<dbReference type="RefSeq" id="XP_040739889.1">
    <property type="nucleotide sequence ID" value="XM_040888751.1"/>
</dbReference>
<dbReference type="GeneID" id="63805399"/>
<protein>
    <submittedName>
        <fullName evidence="1">Uncharacterized protein</fullName>
    </submittedName>
</protein>
<dbReference type="EMBL" id="MCFD01000020">
    <property type="protein sequence ID" value="ORX65806.1"/>
    <property type="molecule type" value="Genomic_DNA"/>
</dbReference>
<evidence type="ECO:0000313" key="2">
    <source>
        <dbReference type="Proteomes" id="UP000193922"/>
    </source>
</evidence>
<gene>
    <name evidence="1" type="ORF">DL89DRAFT_270542</name>
</gene>
<evidence type="ECO:0000313" key="1">
    <source>
        <dbReference type="EMBL" id="ORX65806.1"/>
    </source>
</evidence>
<dbReference type="Proteomes" id="UP000193922">
    <property type="component" value="Unassembled WGS sequence"/>
</dbReference>
<reference evidence="1 2" key="1">
    <citation type="submission" date="2016-07" db="EMBL/GenBank/DDBJ databases">
        <title>Pervasive Adenine N6-methylation of Active Genes in Fungi.</title>
        <authorList>
            <consortium name="DOE Joint Genome Institute"/>
            <person name="Mondo S.J."/>
            <person name="Dannebaum R.O."/>
            <person name="Kuo R.C."/>
            <person name="Labutti K."/>
            <person name="Haridas S."/>
            <person name="Kuo A."/>
            <person name="Salamov A."/>
            <person name="Ahrendt S.R."/>
            <person name="Lipzen A."/>
            <person name="Sullivan W."/>
            <person name="Andreopoulos W.B."/>
            <person name="Clum A."/>
            <person name="Lindquist E."/>
            <person name="Daum C."/>
            <person name="Ramamoorthy G.K."/>
            <person name="Gryganskyi A."/>
            <person name="Culley D."/>
            <person name="Magnuson J.K."/>
            <person name="James T.Y."/>
            <person name="O'Malley M.A."/>
            <person name="Stajich J.E."/>
            <person name="Spatafora J.W."/>
            <person name="Visel A."/>
            <person name="Grigoriev I.V."/>
        </authorList>
    </citation>
    <scope>NUCLEOTIDE SEQUENCE [LARGE SCALE GENOMIC DNA]</scope>
    <source>
        <strain evidence="1 2">ATCC 12442</strain>
    </source>
</reference>
<keyword evidence="2" id="KW-1185">Reference proteome</keyword>
<accession>A0A1Y1VXR8</accession>
<name>A0A1Y1VXR8_9FUNG</name>
<dbReference type="AlphaFoldDB" id="A0A1Y1VXR8"/>
<comment type="caution">
    <text evidence="1">The sequence shown here is derived from an EMBL/GenBank/DDBJ whole genome shotgun (WGS) entry which is preliminary data.</text>
</comment>
<organism evidence="1 2">
    <name type="scientific">Linderina pennispora</name>
    <dbReference type="NCBI Taxonomy" id="61395"/>
    <lineage>
        <taxon>Eukaryota</taxon>
        <taxon>Fungi</taxon>
        <taxon>Fungi incertae sedis</taxon>
        <taxon>Zoopagomycota</taxon>
        <taxon>Kickxellomycotina</taxon>
        <taxon>Kickxellomycetes</taxon>
        <taxon>Kickxellales</taxon>
        <taxon>Kickxellaceae</taxon>
        <taxon>Linderina</taxon>
    </lineage>
</organism>
<proteinExistence type="predicted"/>